<dbReference type="AlphaFoldDB" id="A0AAE0SGQ1"/>
<evidence type="ECO:0000313" key="5">
    <source>
        <dbReference type="Proteomes" id="UP001195483"/>
    </source>
</evidence>
<evidence type="ECO:0000256" key="2">
    <source>
        <dbReference type="SAM" id="MobiDB-lite"/>
    </source>
</evidence>
<dbReference type="EMBL" id="JAEAOA010001196">
    <property type="protein sequence ID" value="KAK3591727.1"/>
    <property type="molecule type" value="Genomic_DNA"/>
</dbReference>
<evidence type="ECO:0000256" key="3">
    <source>
        <dbReference type="SAM" id="Phobius"/>
    </source>
</evidence>
<name>A0AAE0SGQ1_9BIVA</name>
<evidence type="ECO:0000313" key="4">
    <source>
        <dbReference type="EMBL" id="KAK3591727.1"/>
    </source>
</evidence>
<dbReference type="PANTHER" id="PTHR11654">
    <property type="entry name" value="OLIGOPEPTIDE TRANSPORTER-RELATED"/>
    <property type="match status" value="1"/>
</dbReference>
<keyword evidence="1" id="KW-0571">Peptide transport</keyword>
<evidence type="ECO:0000256" key="1">
    <source>
        <dbReference type="ARBA" id="ARBA00022856"/>
    </source>
</evidence>
<reference evidence="4" key="2">
    <citation type="journal article" date="2021" name="Genome Biol. Evol.">
        <title>Developing a high-quality reference genome for a parasitic bivalve with doubly uniparental inheritance (Bivalvia: Unionida).</title>
        <authorList>
            <person name="Smith C.H."/>
        </authorList>
    </citation>
    <scope>NUCLEOTIDE SEQUENCE</scope>
    <source>
        <strain evidence="4">CHS0354</strain>
        <tissue evidence="4">Mantle</tissue>
    </source>
</reference>
<dbReference type="SUPFAM" id="SSF103473">
    <property type="entry name" value="MFS general substrate transporter"/>
    <property type="match status" value="1"/>
</dbReference>
<feature type="transmembrane region" description="Helical" evidence="3">
    <location>
        <begin position="54"/>
        <end position="80"/>
    </location>
</feature>
<dbReference type="Proteomes" id="UP001195483">
    <property type="component" value="Unassembled WGS sequence"/>
</dbReference>
<protein>
    <submittedName>
        <fullName evidence="4">Uncharacterized protein</fullName>
    </submittedName>
</protein>
<keyword evidence="5" id="KW-1185">Reference proteome</keyword>
<reference evidence="4" key="1">
    <citation type="journal article" date="2021" name="Genome Biol. Evol.">
        <title>A High-Quality Reference Genome for a Parasitic Bivalve with Doubly Uniparental Inheritance (Bivalvia: Unionida).</title>
        <authorList>
            <person name="Smith C.H."/>
        </authorList>
    </citation>
    <scope>NUCLEOTIDE SEQUENCE</scope>
    <source>
        <strain evidence="4">CHS0354</strain>
    </source>
</reference>
<organism evidence="4 5">
    <name type="scientific">Potamilus streckersoni</name>
    <dbReference type="NCBI Taxonomy" id="2493646"/>
    <lineage>
        <taxon>Eukaryota</taxon>
        <taxon>Metazoa</taxon>
        <taxon>Spiralia</taxon>
        <taxon>Lophotrochozoa</taxon>
        <taxon>Mollusca</taxon>
        <taxon>Bivalvia</taxon>
        <taxon>Autobranchia</taxon>
        <taxon>Heteroconchia</taxon>
        <taxon>Palaeoheterodonta</taxon>
        <taxon>Unionida</taxon>
        <taxon>Unionoidea</taxon>
        <taxon>Unionidae</taxon>
        <taxon>Ambleminae</taxon>
        <taxon>Lampsilini</taxon>
        <taxon>Potamilus</taxon>
    </lineage>
</organism>
<keyword evidence="1" id="KW-0653">Protein transport</keyword>
<dbReference type="GO" id="GO:0015833">
    <property type="term" value="P:peptide transport"/>
    <property type="evidence" value="ECO:0007669"/>
    <property type="project" value="UniProtKB-KW"/>
</dbReference>
<proteinExistence type="predicted"/>
<keyword evidence="3" id="KW-0472">Membrane</keyword>
<dbReference type="Gene3D" id="1.20.1250.20">
    <property type="entry name" value="MFS general substrate transporter like domains"/>
    <property type="match status" value="1"/>
</dbReference>
<feature type="region of interest" description="Disordered" evidence="2">
    <location>
        <begin position="1"/>
        <end position="21"/>
    </location>
</feature>
<reference evidence="4" key="3">
    <citation type="submission" date="2023-05" db="EMBL/GenBank/DDBJ databases">
        <authorList>
            <person name="Smith C.H."/>
        </authorList>
    </citation>
    <scope>NUCLEOTIDE SEQUENCE</scope>
    <source>
        <strain evidence="4">CHS0354</strain>
        <tissue evidence="4">Mantle</tissue>
    </source>
</reference>
<keyword evidence="3" id="KW-0812">Transmembrane</keyword>
<sequence>MAKPTASTPLLSGGPVSTSLPSVTDYGGTMRGGEPTIQDSEQLEDYNETSNVPIGLILFTAFCERMAFYSVLSNMVLFCVSKFNFTDFNASITVWIFSGTSYMITPLIGGFIADSVCGRYNTILGSGFIFFIGDYDFSYINE</sequence>
<keyword evidence="1" id="KW-0813">Transport</keyword>
<keyword evidence="3" id="KW-1133">Transmembrane helix</keyword>
<accession>A0AAE0SGQ1</accession>
<feature type="transmembrane region" description="Helical" evidence="3">
    <location>
        <begin position="92"/>
        <end position="113"/>
    </location>
</feature>
<dbReference type="InterPro" id="IPR036259">
    <property type="entry name" value="MFS_trans_sf"/>
</dbReference>
<comment type="caution">
    <text evidence="4">The sequence shown here is derived from an EMBL/GenBank/DDBJ whole genome shotgun (WGS) entry which is preliminary data.</text>
</comment>
<gene>
    <name evidence="4" type="ORF">CHS0354_019496</name>
</gene>